<gene>
    <name evidence="3" type="ORF">RJ639_023784</name>
</gene>
<dbReference type="EMBL" id="JAVXUP010003092">
    <property type="protein sequence ID" value="KAK3000082.1"/>
    <property type="molecule type" value="Genomic_DNA"/>
</dbReference>
<feature type="compositionally biased region" description="Basic and acidic residues" evidence="1">
    <location>
        <begin position="40"/>
        <end position="60"/>
    </location>
</feature>
<keyword evidence="4" id="KW-1185">Reference proteome</keyword>
<accession>A0AA88V1U3</accession>
<evidence type="ECO:0000313" key="4">
    <source>
        <dbReference type="Proteomes" id="UP001188597"/>
    </source>
</evidence>
<comment type="caution">
    <text evidence="3">The sequence shown here is derived from an EMBL/GenBank/DDBJ whole genome shotgun (WGS) entry which is preliminary data.</text>
</comment>
<name>A0AA88V1U3_9ASTE</name>
<dbReference type="AlphaFoldDB" id="A0AA88V1U3"/>
<proteinExistence type="predicted"/>
<organism evidence="3 4">
    <name type="scientific">Escallonia herrerae</name>
    <dbReference type="NCBI Taxonomy" id="1293975"/>
    <lineage>
        <taxon>Eukaryota</taxon>
        <taxon>Viridiplantae</taxon>
        <taxon>Streptophyta</taxon>
        <taxon>Embryophyta</taxon>
        <taxon>Tracheophyta</taxon>
        <taxon>Spermatophyta</taxon>
        <taxon>Magnoliopsida</taxon>
        <taxon>eudicotyledons</taxon>
        <taxon>Gunneridae</taxon>
        <taxon>Pentapetalae</taxon>
        <taxon>asterids</taxon>
        <taxon>campanulids</taxon>
        <taxon>Escalloniales</taxon>
        <taxon>Escalloniaceae</taxon>
        <taxon>Escallonia</taxon>
    </lineage>
</organism>
<feature type="compositionally biased region" description="Basic and acidic residues" evidence="1">
    <location>
        <begin position="1"/>
        <end position="16"/>
    </location>
</feature>
<feature type="region of interest" description="Disordered" evidence="1">
    <location>
        <begin position="1"/>
        <end position="60"/>
    </location>
</feature>
<evidence type="ECO:0000259" key="2">
    <source>
        <dbReference type="Pfam" id="PF03478"/>
    </source>
</evidence>
<reference evidence="3" key="1">
    <citation type="submission" date="2022-12" db="EMBL/GenBank/DDBJ databases">
        <title>Draft genome assemblies for two species of Escallonia (Escalloniales).</title>
        <authorList>
            <person name="Chanderbali A."/>
            <person name="Dervinis C."/>
            <person name="Anghel I."/>
            <person name="Soltis D."/>
            <person name="Soltis P."/>
            <person name="Zapata F."/>
        </authorList>
    </citation>
    <scope>NUCLEOTIDE SEQUENCE</scope>
    <source>
        <strain evidence="3">UCBG64.0493</strain>
        <tissue evidence="3">Leaf</tissue>
    </source>
</reference>
<dbReference type="InterPro" id="IPR050942">
    <property type="entry name" value="F-box_BR-signaling"/>
</dbReference>
<protein>
    <recommendedName>
        <fullName evidence="2">KIB1-4 beta-propeller domain-containing protein</fullName>
    </recommendedName>
</protein>
<evidence type="ECO:0000313" key="3">
    <source>
        <dbReference type="EMBL" id="KAK3000082.1"/>
    </source>
</evidence>
<dbReference type="InterPro" id="IPR005174">
    <property type="entry name" value="KIB1-4_b-propeller"/>
</dbReference>
<feature type="domain" description="KIB1-4 beta-propeller" evidence="2">
    <location>
        <begin position="364"/>
        <end position="691"/>
    </location>
</feature>
<dbReference type="Pfam" id="PF03478">
    <property type="entry name" value="Beta-prop_KIB1-4"/>
    <property type="match status" value="1"/>
</dbReference>
<dbReference type="Proteomes" id="UP001188597">
    <property type="component" value="Unassembled WGS sequence"/>
</dbReference>
<dbReference type="PANTHER" id="PTHR44259">
    <property type="entry name" value="OS07G0183000 PROTEIN-RELATED"/>
    <property type="match status" value="1"/>
</dbReference>
<dbReference type="PANTHER" id="PTHR44259:SF37">
    <property type="entry name" value="DUF1618 DOMAIN-CONTAINING PROTEIN"/>
    <property type="match status" value="1"/>
</dbReference>
<sequence length="721" mass="81721">MVDKRKKEKKTGKEVIDVPETVAKSLSKRRTTGESSSLSHELKAVERKGKSAKEEEEKKEKGYTRLIQTIRLVHFVNRDSLGLANDFLSGFIPEDVDIQSVSDALRTSFGNGTRRSQDFQAIMNQLYDVMYEFNFSLPPDYALVIRALGSFEGTAKALDPEFKRSSIRSNFIDLIGSRAADIFLQEEISDCMFDDIIYPKGCQNLRFVRIHGKAVLTRVLNGIQYLGQAVKLAPDVWAAMLIRMALKPEAVRYTIDDRLTVSSAARKMLPLRSLVTKTLKPVASSTFSFRPRLDPKAPTITGHTIAGDMHRLSRLCRRWVCNATFPDEPTATTPSRLPSRQQPPWFLVARDPELFRDIGSSYCFYSLVEDRIIEISRNEVGPDVEPRVVGSSHGWLACVNPLDCDFYLTNPIRGRVLRLPPVSTLPCMVAEPGLFCSRTPKEWSRLIIKKVITSSGEDNCTVMIIDGHSQSLAFCRPGDITWTALDGPLEQFDQIAYSAQQNLFYALTNNLSFEAWDLGDSGFACQIRHPIVEEIMVENPFNPHEGKSEEWITKCEVDSDFLFYLVVDPSSGDLLYLMRYYSFVRKDGSFNSEDRHYRFPLGVPTKTFNFQVFRLKLGGETAIGEHLKCIGDRALFIGLNHSFCLSARDFPQLRPNSVYFTDDIPRLPSDRPDSVVFFRHFYSGEDIGVFNLEDDTVTPCHHPGYKNTFMSTTVWFTPNPL</sequence>
<evidence type="ECO:0000256" key="1">
    <source>
        <dbReference type="SAM" id="MobiDB-lite"/>
    </source>
</evidence>